<evidence type="ECO:0000313" key="2">
    <source>
        <dbReference type="Proteomes" id="UP000736787"/>
    </source>
</evidence>
<name>A0A8T1BFU8_9STRA</name>
<accession>A0A8T1BFU8</accession>
<reference evidence="1" key="1">
    <citation type="submission" date="2018-10" db="EMBL/GenBank/DDBJ databases">
        <title>Effector identification in a new, highly contiguous assembly of the strawberry crown rot pathogen Phytophthora cactorum.</title>
        <authorList>
            <person name="Armitage A.D."/>
            <person name="Nellist C.F."/>
            <person name="Bates H."/>
            <person name="Vickerstaff R.J."/>
            <person name="Harrison R.J."/>
        </authorList>
    </citation>
    <scope>NUCLEOTIDE SEQUENCE</scope>
    <source>
        <strain evidence="1">4040</strain>
    </source>
</reference>
<comment type="caution">
    <text evidence="1">The sequence shown here is derived from an EMBL/GenBank/DDBJ whole genome shotgun (WGS) entry which is preliminary data.</text>
</comment>
<dbReference type="Proteomes" id="UP000736787">
    <property type="component" value="Unassembled WGS sequence"/>
</dbReference>
<sequence length="48" mass="5147">MDHGGGDASMWPGMERISKLPAMTCARSMVIAMGVVPSATRRQEDTPI</sequence>
<proteinExistence type="predicted"/>
<gene>
    <name evidence="1" type="ORF">PC117_g22324</name>
</gene>
<dbReference type="EMBL" id="RCMK01001216">
    <property type="protein sequence ID" value="KAG2899233.1"/>
    <property type="molecule type" value="Genomic_DNA"/>
</dbReference>
<protein>
    <submittedName>
        <fullName evidence="1">Uncharacterized protein</fullName>
    </submittedName>
</protein>
<organism evidence="1 2">
    <name type="scientific">Phytophthora cactorum</name>
    <dbReference type="NCBI Taxonomy" id="29920"/>
    <lineage>
        <taxon>Eukaryota</taxon>
        <taxon>Sar</taxon>
        <taxon>Stramenopiles</taxon>
        <taxon>Oomycota</taxon>
        <taxon>Peronosporomycetes</taxon>
        <taxon>Peronosporales</taxon>
        <taxon>Peronosporaceae</taxon>
        <taxon>Phytophthora</taxon>
    </lineage>
</organism>
<evidence type="ECO:0000313" key="1">
    <source>
        <dbReference type="EMBL" id="KAG2899233.1"/>
    </source>
</evidence>
<dbReference type="AlphaFoldDB" id="A0A8T1BFU8"/>